<keyword evidence="2" id="KW-0614">Plasmid</keyword>
<organism evidence="1">
    <name type="scientific">Bradyrhizobium barranii subsp. barranii</name>
    <dbReference type="NCBI Taxonomy" id="2823807"/>
    <lineage>
        <taxon>Bacteria</taxon>
        <taxon>Pseudomonadati</taxon>
        <taxon>Pseudomonadota</taxon>
        <taxon>Alphaproteobacteria</taxon>
        <taxon>Hyphomicrobiales</taxon>
        <taxon>Nitrobacteraceae</taxon>
        <taxon>Bradyrhizobium</taxon>
        <taxon>Bradyrhizobium barranii</taxon>
    </lineage>
</organism>
<dbReference type="AlphaFoldDB" id="A0A7Z0QNB6"/>
<name>A0A7Z0QNB6_9BRAD</name>
<dbReference type="Proteomes" id="UP000564836">
    <property type="component" value="Plasmid pBb323S2b"/>
</dbReference>
<dbReference type="GeneID" id="64074107"/>
<protein>
    <submittedName>
        <fullName evidence="1">Uncharacterized protein</fullName>
    </submittedName>
</protein>
<evidence type="ECO:0000313" key="1">
    <source>
        <dbReference type="EMBL" id="NYY96420.1"/>
    </source>
</evidence>
<evidence type="ECO:0000313" key="2">
    <source>
        <dbReference type="EMBL" id="UGX99577.1"/>
    </source>
</evidence>
<geneLocation type="plasmid" evidence="2 3">
    <name>pBb323S2b</name>
</geneLocation>
<dbReference type="EMBL" id="CP088281">
    <property type="protein sequence ID" value="UGX99577.1"/>
    <property type="molecule type" value="Genomic_DNA"/>
</dbReference>
<gene>
    <name evidence="2" type="ORF">G6321_00055075</name>
    <name evidence="1" type="ORF">G6321_51280</name>
</gene>
<dbReference type="EMBL" id="JACBFH010000003">
    <property type="protein sequence ID" value="NYY96420.1"/>
    <property type="molecule type" value="Genomic_DNA"/>
</dbReference>
<evidence type="ECO:0000313" key="3">
    <source>
        <dbReference type="Proteomes" id="UP000564836"/>
    </source>
</evidence>
<accession>A0A7Z0QNB6</accession>
<sequence length="46" mass="5160">MLIDIADVATPRHRRTAFGCEIGVIAIDLGEHLLHERRIKVDSDCC</sequence>
<proteinExistence type="predicted"/>
<dbReference type="RefSeq" id="WP_016841328.1">
    <property type="nucleotide sequence ID" value="NZ_CP049701.1"/>
</dbReference>
<reference evidence="1" key="2">
    <citation type="submission" date="2020-06" db="EMBL/GenBank/DDBJ databases">
        <title>Whole Genome Sequence of Bradyrhizobium sp. Strain 323S2.</title>
        <authorList>
            <person name="Bromfield E.S.P."/>
        </authorList>
    </citation>
    <scope>NUCLEOTIDE SEQUENCE [LARGE SCALE GENOMIC DNA]</scope>
    <source>
        <strain evidence="1">323S2</strain>
    </source>
</reference>
<reference evidence="2 3" key="3">
    <citation type="journal article" date="2022" name="Int. J. Syst. Evol. Microbiol.">
        <title>Strains of Bradyrhizobium barranii sp. nov. associated with legumes native to Canada are symbionts of soybeans and belong to different subspecies (subsp. barranii subsp. nov. and subsp. apii subsp. nov.) and symbiovars (sv. glycinearum and sv. septentrionale).</title>
        <authorList>
            <person name="Bromfield E.S.P."/>
            <person name="Cloutier S."/>
            <person name="Wasai-Hara S."/>
            <person name="Minamisawa K."/>
        </authorList>
    </citation>
    <scope>NUCLEOTIDE SEQUENCE [LARGE SCALE GENOMIC DNA]</scope>
    <source>
        <strain evidence="2 3">323S2</strain>
        <plasmid evidence="3">pBb323S2b</plasmid>
    </source>
</reference>
<reference evidence="2 3" key="1">
    <citation type="journal article" date="2017" name="Syst. Appl. Microbiol.">
        <title>Soybeans inoculated with root zone soils of Canadian native legumes harbour diverse and novel Bradyrhizobium spp. that possess agricultural potential.</title>
        <authorList>
            <person name="Bromfield E.S.P."/>
            <person name="Cloutier S."/>
            <person name="Tambong J.T."/>
            <person name="Tran Thi T.V."/>
        </authorList>
    </citation>
    <scope>NUCLEOTIDE SEQUENCE [LARGE SCALE GENOMIC DNA]</scope>
    <source>
        <strain evidence="2 3">323S2</strain>
    </source>
</reference>